<dbReference type="PANTHER" id="PTHR13693">
    <property type="entry name" value="CLASS II AMINOTRANSFERASE/8-AMINO-7-OXONONANOATE SYNTHASE"/>
    <property type="match status" value="1"/>
</dbReference>
<evidence type="ECO:0000313" key="13">
    <source>
        <dbReference type="Proteomes" id="UP000005289"/>
    </source>
</evidence>
<comment type="pathway">
    <text evidence="2 9">Cofactor biosynthesis; biotin biosynthesis.</text>
</comment>
<feature type="binding site" evidence="9">
    <location>
        <position position="23"/>
    </location>
    <ligand>
        <name>substrate</name>
    </ligand>
</feature>
<dbReference type="InterPro" id="IPR001917">
    <property type="entry name" value="Aminotrans_II_pyridoxalP_BS"/>
</dbReference>
<dbReference type="Pfam" id="PF00155">
    <property type="entry name" value="Aminotran_1_2"/>
    <property type="match status" value="1"/>
</dbReference>
<evidence type="ECO:0000256" key="6">
    <source>
        <dbReference type="ARBA" id="ARBA00022756"/>
    </source>
</evidence>
<dbReference type="Gene3D" id="3.90.1150.10">
    <property type="entry name" value="Aspartate Aminotransferase, domain 1"/>
    <property type="match status" value="1"/>
</dbReference>
<keyword evidence="6 9" id="KW-0093">Biotin biosynthesis</keyword>
<dbReference type="CDD" id="cd06454">
    <property type="entry name" value="KBL_like"/>
    <property type="match status" value="1"/>
</dbReference>
<evidence type="ECO:0000256" key="8">
    <source>
        <dbReference type="ARBA" id="ARBA00047715"/>
    </source>
</evidence>
<evidence type="ECO:0000256" key="3">
    <source>
        <dbReference type="ARBA" id="ARBA00010008"/>
    </source>
</evidence>
<feature type="binding site" evidence="9">
    <location>
        <position position="210"/>
    </location>
    <ligand>
        <name>pyridoxal 5'-phosphate</name>
        <dbReference type="ChEBI" id="CHEBI:597326"/>
    </ligand>
</feature>
<comment type="subunit">
    <text evidence="4 9">Homodimer.</text>
</comment>
<dbReference type="InterPro" id="IPR004723">
    <property type="entry name" value="AONS_Archaea/Proteobacteria"/>
</dbReference>
<evidence type="ECO:0000256" key="4">
    <source>
        <dbReference type="ARBA" id="ARBA00011738"/>
    </source>
</evidence>
<feature type="modified residue" description="N6-(pyridoxal phosphate)lysine" evidence="9 10">
    <location>
        <position position="242"/>
    </location>
</feature>
<feature type="binding site" evidence="9">
    <location>
        <position position="239"/>
    </location>
    <ligand>
        <name>pyridoxal 5'-phosphate</name>
        <dbReference type="ChEBI" id="CHEBI:597326"/>
    </ligand>
</feature>
<feature type="binding site" evidence="9">
    <location>
        <position position="356"/>
    </location>
    <ligand>
        <name>substrate</name>
    </ligand>
</feature>
<dbReference type="Proteomes" id="UP000005289">
    <property type="component" value="Chromosome"/>
</dbReference>
<dbReference type="STRING" id="713585.THITH_15655"/>
<dbReference type="PROSITE" id="PS00599">
    <property type="entry name" value="AA_TRANSFER_CLASS_2"/>
    <property type="match status" value="1"/>
</dbReference>
<dbReference type="SUPFAM" id="SSF53383">
    <property type="entry name" value="PLP-dependent transferases"/>
    <property type="match status" value="1"/>
</dbReference>
<feature type="binding site" evidence="9">
    <location>
        <begin position="110"/>
        <end position="111"/>
    </location>
    <ligand>
        <name>pyridoxal 5'-phosphate</name>
        <dbReference type="ChEBI" id="CHEBI:597326"/>
    </ligand>
</feature>
<reference evidence="12 13" key="1">
    <citation type="submission" date="2013-12" db="EMBL/GenBank/DDBJ databases">
        <authorList>
            <consortium name="DOE Joint Genome Institute"/>
            <person name="Muyzer G."/>
            <person name="Huntemann M."/>
            <person name="Han J."/>
            <person name="Chen A."/>
            <person name="Kyrpides N."/>
            <person name="Mavromatis K."/>
            <person name="Markowitz V."/>
            <person name="Palaniappan K."/>
            <person name="Ivanova N."/>
            <person name="Schaumberg A."/>
            <person name="Pati A."/>
            <person name="Liolios K."/>
            <person name="Nordberg H.P."/>
            <person name="Cantor M.N."/>
            <person name="Hua S.X."/>
            <person name="Woyke T."/>
        </authorList>
    </citation>
    <scope>NUCLEOTIDE SEQUENCE [LARGE SCALE GENOMIC DNA]</scope>
    <source>
        <strain evidence="12 13">ARh 1</strain>
    </source>
</reference>
<dbReference type="GO" id="GO:0008710">
    <property type="term" value="F:8-amino-7-oxononanoate synthase activity"/>
    <property type="evidence" value="ECO:0007669"/>
    <property type="project" value="UniProtKB-UniRule"/>
</dbReference>
<dbReference type="GO" id="GO:0009102">
    <property type="term" value="P:biotin biosynthetic process"/>
    <property type="evidence" value="ECO:0007669"/>
    <property type="project" value="UniProtKB-UniRule"/>
</dbReference>
<keyword evidence="5 9" id="KW-0808">Transferase</keyword>
<feature type="binding site" evidence="9">
    <location>
        <position position="135"/>
    </location>
    <ligand>
        <name>substrate</name>
    </ligand>
</feature>
<dbReference type="GO" id="GO:0030170">
    <property type="term" value="F:pyridoxal phosphate binding"/>
    <property type="evidence" value="ECO:0007669"/>
    <property type="project" value="UniProtKB-UniRule"/>
</dbReference>
<organism evidence="12 13">
    <name type="scientific">Thioalkalivibrio paradoxus ARh 1</name>
    <dbReference type="NCBI Taxonomy" id="713585"/>
    <lineage>
        <taxon>Bacteria</taxon>
        <taxon>Pseudomonadati</taxon>
        <taxon>Pseudomonadota</taxon>
        <taxon>Gammaproteobacteria</taxon>
        <taxon>Chromatiales</taxon>
        <taxon>Ectothiorhodospiraceae</taxon>
        <taxon>Thioalkalivibrio</taxon>
    </lineage>
</organism>
<dbReference type="HOGENOM" id="CLU_015846_11_0_6"/>
<evidence type="ECO:0000313" key="12">
    <source>
        <dbReference type="EMBL" id="AHE99479.1"/>
    </source>
</evidence>
<evidence type="ECO:0000256" key="10">
    <source>
        <dbReference type="PIRSR" id="PIRSR604723-51"/>
    </source>
</evidence>
<dbReference type="OrthoDB" id="9807157at2"/>
<feature type="binding site" evidence="9">
    <location>
        <position position="182"/>
    </location>
    <ligand>
        <name>pyridoxal 5'-phosphate</name>
        <dbReference type="ChEBI" id="CHEBI:597326"/>
    </ligand>
</feature>
<dbReference type="UniPathway" id="UPA00078"/>
<keyword evidence="13" id="KW-1185">Reference proteome</keyword>
<dbReference type="RefSeq" id="WP_006746957.1">
    <property type="nucleotide sequence ID" value="NZ_CP007029.1"/>
</dbReference>
<dbReference type="InterPro" id="IPR015424">
    <property type="entry name" value="PyrdxlP-dep_Trfase"/>
</dbReference>
<protein>
    <recommendedName>
        <fullName evidence="9">8-amino-7-oxononanoate synthase</fullName>
        <shortName evidence="9">AONS</shortName>
        <ecNumber evidence="9">2.3.1.47</ecNumber>
    </recommendedName>
    <alternativeName>
        <fullName evidence="9">7-keto-8-amino-pelargonic acid synthase</fullName>
        <shortName evidence="9">7-KAP synthase</shortName>
        <shortName evidence="9">KAPA synthase</shortName>
    </alternativeName>
    <alternativeName>
        <fullName evidence="9">8-amino-7-ketopelargonate synthase</fullName>
    </alternativeName>
</protein>
<dbReference type="InterPro" id="IPR004839">
    <property type="entry name" value="Aminotransferase_I/II_large"/>
</dbReference>
<keyword evidence="7 9" id="KW-0663">Pyridoxal phosphate</keyword>
<accession>W0DLK6</accession>
<comment type="similarity">
    <text evidence="3 9">Belongs to the class-II pyridoxal-phosphate-dependent aminotransferase family. BioF subfamily.</text>
</comment>
<dbReference type="PANTHER" id="PTHR13693:SF100">
    <property type="entry name" value="8-AMINO-7-OXONONANOATE SYNTHASE"/>
    <property type="match status" value="1"/>
</dbReference>
<sequence>MSGRIESRLLERLDRARARGLWRRPRILDGPQTPEQIVDGRPVLAFCSNDYLGLAADPRVAAAAREGLERYGVGAGAAHLVNGHSRAHAELEEALAAFTGRPRALLFSTGYMANLGVLQTLMSRHDTVFEDRLNHASLIDAARLAGCRTRRYRHADAADLTRRLREPGAETGRLVVTDGVFSMDGDLAPLAELASAARRYNAWLMVDDAHGLGVLGRDGGGSCACFGLGMDDVPVLMGTLGKAFGTAGAFVAGSDTLIEALIQFARSYVYTTAMPPALASATLAAVRIAARETWRREHLAALIARLGAGLEHIGLPRPSSMSPIQPVVLGDTGRASAAAAGLLEHGLLVPAIRPPTVPEATARLRITLSARHTEAQVDRLVETLDRVLARESPGATGLESAR</sequence>
<dbReference type="EC" id="2.3.1.47" evidence="9"/>
<evidence type="ECO:0000256" key="2">
    <source>
        <dbReference type="ARBA" id="ARBA00004746"/>
    </source>
</evidence>
<dbReference type="InterPro" id="IPR022834">
    <property type="entry name" value="AONS_Proteobacteria"/>
</dbReference>
<dbReference type="HAMAP" id="MF_01693">
    <property type="entry name" value="BioF_aminotrans_2"/>
    <property type="match status" value="1"/>
</dbReference>
<comment type="cofactor">
    <cofactor evidence="1 9 10">
        <name>pyridoxal 5'-phosphate</name>
        <dbReference type="ChEBI" id="CHEBI:597326"/>
    </cofactor>
</comment>
<dbReference type="KEGG" id="tti:THITH_15655"/>
<feature type="domain" description="Aminotransferase class I/classII large" evidence="11">
    <location>
        <begin position="42"/>
        <end position="384"/>
    </location>
</feature>
<comment type="catalytic activity">
    <reaction evidence="8 9">
        <text>6-carboxyhexanoyl-[ACP] + L-alanine + H(+) = (8S)-8-amino-7-oxononanoate + holo-[ACP] + CO2</text>
        <dbReference type="Rhea" id="RHEA:42288"/>
        <dbReference type="Rhea" id="RHEA-COMP:9685"/>
        <dbReference type="Rhea" id="RHEA-COMP:9955"/>
        <dbReference type="ChEBI" id="CHEBI:15378"/>
        <dbReference type="ChEBI" id="CHEBI:16526"/>
        <dbReference type="ChEBI" id="CHEBI:57972"/>
        <dbReference type="ChEBI" id="CHEBI:64479"/>
        <dbReference type="ChEBI" id="CHEBI:78846"/>
        <dbReference type="ChEBI" id="CHEBI:149468"/>
        <dbReference type="EC" id="2.3.1.47"/>
    </reaction>
</comment>
<dbReference type="AlphaFoldDB" id="W0DLK6"/>
<name>W0DLK6_9GAMM</name>
<dbReference type="InterPro" id="IPR015422">
    <property type="entry name" value="PyrdxlP-dep_Trfase_small"/>
</dbReference>
<proteinExistence type="inferred from homology"/>
<gene>
    <name evidence="9" type="primary">bioF</name>
    <name evidence="12" type="ORF">THITH_15655</name>
</gene>
<comment type="function">
    <text evidence="9">Catalyzes the decarboxylative condensation of pimeloyl-[acyl-carrier protein] and L-alanine to produce 8-amino-7-oxononanoate (AON), [acyl-carrier protein], and carbon dioxide.</text>
</comment>
<dbReference type="NCBIfam" id="TIGR00858">
    <property type="entry name" value="bioF"/>
    <property type="match status" value="1"/>
</dbReference>
<dbReference type="EMBL" id="CP007029">
    <property type="protein sequence ID" value="AHE99479.1"/>
    <property type="molecule type" value="Genomic_DNA"/>
</dbReference>
<evidence type="ECO:0000256" key="9">
    <source>
        <dbReference type="HAMAP-Rule" id="MF_01693"/>
    </source>
</evidence>
<dbReference type="InterPro" id="IPR015421">
    <property type="entry name" value="PyrdxlP-dep_Trfase_major"/>
</dbReference>
<evidence type="ECO:0000259" key="11">
    <source>
        <dbReference type="Pfam" id="PF00155"/>
    </source>
</evidence>
<evidence type="ECO:0000256" key="1">
    <source>
        <dbReference type="ARBA" id="ARBA00001933"/>
    </source>
</evidence>
<evidence type="ECO:0000256" key="5">
    <source>
        <dbReference type="ARBA" id="ARBA00022679"/>
    </source>
</evidence>
<evidence type="ECO:0000256" key="7">
    <source>
        <dbReference type="ARBA" id="ARBA00022898"/>
    </source>
</evidence>
<dbReference type="Gene3D" id="3.40.640.10">
    <property type="entry name" value="Type I PLP-dependent aspartate aminotransferase-like (Major domain)"/>
    <property type="match status" value="1"/>
</dbReference>
<dbReference type="InterPro" id="IPR050087">
    <property type="entry name" value="AON_synthase_class-II"/>
</dbReference>